<reference evidence="4" key="1">
    <citation type="journal article" date="2019" name="Int. J. Syst. Evol. Microbiol.">
        <title>The Global Catalogue of Microorganisms (GCM) 10K type strain sequencing project: providing services to taxonomists for standard genome sequencing and annotation.</title>
        <authorList>
            <consortium name="The Broad Institute Genomics Platform"/>
            <consortium name="The Broad Institute Genome Sequencing Center for Infectious Disease"/>
            <person name="Wu L."/>
            <person name="Ma J."/>
        </authorList>
    </citation>
    <scope>NUCLEOTIDE SEQUENCE [LARGE SCALE GENOMIC DNA]</scope>
    <source>
        <strain evidence="4">CGMCC 1.3240</strain>
    </source>
</reference>
<name>A0ABW0W155_9BACL</name>
<feature type="transmembrane region" description="Helical" evidence="2">
    <location>
        <begin position="111"/>
        <end position="133"/>
    </location>
</feature>
<organism evidence="3 4">
    <name type="scientific">Paenibacillus solisilvae</name>
    <dbReference type="NCBI Taxonomy" id="2486751"/>
    <lineage>
        <taxon>Bacteria</taxon>
        <taxon>Bacillati</taxon>
        <taxon>Bacillota</taxon>
        <taxon>Bacilli</taxon>
        <taxon>Bacillales</taxon>
        <taxon>Paenibacillaceae</taxon>
        <taxon>Paenibacillus</taxon>
    </lineage>
</organism>
<evidence type="ECO:0000256" key="2">
    <source>
        <dbReference type="SAM" id="Phobius"/>
    </source>
</evidence>
<dbReference type="PANTHER" id="PTHR41386:SF1">
    <property type="entry name" value="MEMBRANE PROTEIN"/>
    <property type="match status" value="1"/>
</dbReference>
<feature type="transmembrane region" description="Helical" evidence="2">
    <location>
        <begin position="76"/>
        <end position="99"/>
    </location>
</feature>
<gene>
    <name evidence="3" type="ORF">ACFPYJ_22720</name>
</gene>
<keyword evidence="2" id="KW-0812">Transmembrane</keyword>
<evidence type="ECO:0000256" key="1">
    <source>
        <dbReference type="SAM" id="Coils"/>
    </source>
</evidence>
<keyword evidence="2" id="KW-1133">Transmembrane helix</keyword>
<dbReference type="Proteomes" id="UP001596047">
    <property type="component" value="Unassembled WGS sequence"/>
</dbReference>
<dbReference type="Pfam" id="PF06210">
    <property type="entry name" value="DUF1003"/>
    <property type="match status" value="1"/>
</dbReference>
<keyword evidence="1" id="KW-0175">Coiled coil</keyword>
<keyword evidence="2" id="KW-0472">Membrane</keyword>
<dbReference type="RefSeq" id="WP_379190516.1">
    <property type="nucleotide sequence ID" value="NZ_JBHSOW010000081.1"/>
</dbReference>
<dbReference type="InterPro" id="IPR010406">
    <property type="entry name" value="DUF1003"/>
</dbReference>
<comment type="caution">
    <text evidence="3">The sequence shown here is derived from an EMBL/GenBank/DDBJ whole genome shotgun (WGS) entry which is preliminary data.</text>
</comment>
<evidence type="ECO:0000313" key="4">
    <source>
        <dbReference type="Proteomes" id="UP001596047"/>
    </source>
</evidence>
<evidence type="ECO:0000313" key="3">
    <source>
        <dbReference type="EMBL" id="MFC5651882.1"/>
    </source>
</evidence>
<accession>A0ABW0W155</accession>
<dbReference type="EMBL" id="JBHSOW010000081">
    <property type="protein sequence ID" value="MFC5651882.1"/>
    <property type="molecule type" value="Genomic_DNA"/>
</dbReference>
<sequence>MLDTNKERQVTDVDVDVDISIIDTLDNEEQEAGDKNLETMKRVEKLIHEYKGNIKARLNMEQKEKSTWPDMLADKIASFGGSWNFIVMFFLILAFWVIWNCVPALPHFDAPPFILLNLVLSFLAGFQAPIILMSQNRQAARDKHEAMIDFAINYQAEQENVEMQSQLKRMENMLQELIRKSESSSS</sequence>
<proteinExistence type="predicted"/>
<dbReference type="PANTHER" id="PTHR41386">
    <property type="entry name" value="INTEGRAL MEMBRANE PROTEIN-RELATED"/>
    <property type="match status" value="1"/>
</dbReference>
<feature type="coiled-coil region" evidence="1">
    <location>
        <begin position="153"/>
        <end position="180"/>
    </location>
</feature>
<keyword evidence="4" id="KW-1185">Reference proteome</keyword>
<protein>
    <submittedName>
        <fullName evidence="3">DUF1003 domain-containing protein</fullName>
    </submittedName>
</protein>